<name>A0A1U9YPY7_9BACL</name>
<dbReference type="RefSeq" id="WP_079940512.1">
    <property type="nucleotide sequence ID" value="NZ_CP019794.1"/>
</dbReference>
<dbReference type="AlphaFoldDB" id="A0A1U9YPY7"/>
<proteinExistence type="predicted"/>
<organism evidence="1 2">
    <name type="scientific">Paenibacillus larvae subsp. pulvifaciens</name>
    <dbReference type="NCBI Taxonomy" id="1477"/>
    <lineage>
        <taxon>Bacteria</taxon>
        <taxon>Bacillati</taxon>
        <taxon>Bacillota</taxon>
        <taxon>Bacilli</taxon>
        <taxon>Bacillales</taxon>
        <taxon>Paenibacillaceae</taxon>
        <taxon>Paenibacillus</taxon>
    </lineage>
</organism>
<sequence length="74" mass="8555">MQYMMDFFKSLGYNNDVKIQEVFQLDRCGTTIKQELLAGIISFFANTAYFNYGYCALYPGHSFCFVWYSGDISA</sequence>
<dbReference type="GeneID" id="64217443"/>
<protein>
    <submittedName>
        <fullName evidence="1">Uncharacterized protein</fullName>
    </submittedName>
</protein>
<accession>A0A1U9YPY7</accession>
<dbReference type="EMBL" id="CP020557">
    <property type="protein sequence ID" value="ARF68786.1"/>
    <property type="molecule type" value="Genomic_DNA"/>
</dbReference>
<evidence type="ECO:0000313" key="1">
    <source>
        <dbReference type="EMBL" id="ARF68786.1"/>
    </source>
</evidence>
<reference evidence="1 2" key="1">
    <citation type="submission" date="2017-03" db="EMBL/GenBank/DDBJ databases">
        <title>Paenibacillus larvae genome sequencing.</title>
        <authorList>
            <person name="Dingman D.W."/>
        </authorList>
    </citation>
    <scope>NUCLEOTIDE SEQUENCE [LARGE SCALE GENOMIC DNA]</scope>
    <source>
        <strain evidence="1 2">SAG 10367</strain>
    </source>
</reference>
<evidence type="ECO:0000313" key="2">
    <source>
        <dbReference type="Proteomes" id="UP000192727"/>
    </source>
</evidence>
<gene>
    <name evidence="1" type="ORF">B7C51_14765</name>
</gene>
<dbReference type="Proteomes" id="UP000192727">
    <property type="component" value="Chromosome"/>
</dbReference>